<proteinExistence type="inferred from homology"/>
<organism evidence="10 13">
    <name type="scientific">Pseudoduganella umbonata</name>
    <dbReference type="NCBI Taxonomy" id="864828"/>
    <lineage>
        <taxon>Bacteria</taxon>
        <taxon>Pseudomonadati</taxon>
        <taxon>Pseudomonadota</taxon>
        <taxon>Betaproteobacteria</taxon>
        <taxon>Burkholderiales</taxon>
        <taxon>Oxalobacteraceae</taxon>
        <taxon>Telluria group</taxon>
        <taxon>Pseudoduganella</taxon>
    </lineage>
</organism>
<evidence type="ECO:0000256" key="6">
    <source>
        <dbReference type="ARBA" id="ARBA00022989"/>
    </source>
</evidence>
<dbReference type="OrthoDB" id="369870at2"/>
<feature type="transmembrane region" description="Helical" evidence="8">
    <location>
        <begin position="220"/>
        <end position="239"/>
    </location>
</feature>
<feature type="domain" description="EamA" evidence="9">
    <location>
        <begin position="13"/>
        <end position="148"/>
    </location>
</feature>
<feature type="transmembrane region" description="Helical" evidence="8">
    <location>
        <begin position="76"/>
        <end position="96"/>
    </location>
</feature>
<evidence type="ECO:0000259" key="9">
    <source>
        <dbReference type="Pfam" id="PF00892"/>
    </source>
</evidence>
<dbReference type="InterPro" id="IPR037185">
    <property type="entry name" value="EmrE-like"/>
</dbReference>
<protein>
    <submittedName>
        <fullName evidence="10">Chloramphenicol-sensitive protein RarD</fullName>
    </submittedName>
    <submittedName>
        <fullName evidence="11">EamA family transporter RarD</fullName>
    </submittedName>
</protein>
<feature type="transmembrane region" description="Helical" evidence="8">
    <location>
        <begin position="43"/>
        <end position="64"/>
    </location>
</feature>
<evidence type="ECO:0000313" key="13">
    <source>
        <dbReference type="Proteomes" id="UP000584325"/>
    </source>
</evidence>
<dbReference type="PANTHER" id="PTHR22911:SF137">
    <property type="entry name" value="SOLUTE CARRIER FAMILY 35 MEMBER G2-RELATED"/>
    <property type="match status" value="1"/>
</dbReference>
<feature type="transmembrane region" description="Helical" evidence="8">
    <location>
        <begin position="183"/>
        <end position="200"/>
    </location>
</feature>
<name>A0A4P8HV63_9BURK</name>
<reference evidence="10 13" key="2">
    <citation type="submission" date="2020-08" db="EMBL/GenBank/DDBJ databases">
        <title>Genomic Encyclopedia of Type Strains, Phase III (KMG-III): the genomes of soil and plant-associated and newly described type strains.</title>
        <authorList>
            <person name="Whitman W."/>
        </authorList>
    </citation>
    <scope>NUCLEOTIDE SEQUENCE [LARGE SCALE GENOMIC DNA]</scope>
    <source>
        <strain evidence="10 13">CECT 7753</strain>
    </source>
</reference>
<keyword evidence="5 8" id="KW-0812">Transmembrane</keyword>
<evidence type="ECO:0000313" key="12">
    <source>
        <dbReference type="Proteomes" id="UP000298763"/>
    </source>
</evidence>
<feature type="transmembrane region" description="Helical" evidence="8">
    <location>
        <begin position="108"/>
        <end position="125"/>
    </location>
</feature>
<evidence type="ECO:0000256" key="2">
    <source>
        <dbReference type="ARBA" id="ARBA00007362"/>
    </source>
</evidence>
<evidence type="ECO:0000313" key="11">
    <source>
        <dbReference type="EMBL" id="QCP12698.1"/>
    </source>
</evidence>
<feature type="transmembrane region" description="Helical" evidence="8">
    <location>
        <begin position="132"/>
        <end position="149"/>
    </location>
</feature>
<dbReference type="SUPFAM" id="SSF103481">
    <property type="entry name" value="Multidrug resistance efflux transporter EmrE"/>
    <property type="match status" value="2"/>
</dbReference>
<feature type="transmembrane region" description="Helical" evidence="8">
    <location>
        <begin position="272"/>
        <end position="290"/>
    </location>
</feature>
<gene>
    <name evidence="11" type="primary">rarD</name>
    <name evidence="11" type="ORF">FCL38_21335</name>
    <name evidence="10" type="ORF">FHS02_004747</name>
</gene>
<dbReference type="EMBL" id="JACHXS010000010">
    <property type="protein sequence ID" value="MBB3223894.1"/>
    <property type="molecule type" value="Genomic_DNA"/>
</dbReference>
<dbReference type="AlphaFoldDB" id="A0A4P8HV63"/>
<keyword evidence="6 8" id="KW-1133">Transmembrane helix</keyword>
<feature type="transmembrane region" description="Helical" evidence="8">
    <location>
        <begin position="246"/>
        <end position="266"/>
    </location>
</feature>
<keyword evidence="7 8" id="KW-0472">Membrane</keyword>
<keyword evidence="4" id="KW-1003">Cell membrane</keyword>
<accession>A0A4P8HV63</accession>
<keyword evidence="12" id="KW-1185">Reference proteome</keyword>
<dbReference type="EMBL" id="CP040017">
    <property type="protein sequence ID" value="QCP12698.1"/>
    <property type="molecule type" value="Genomic_DNA"/>
</dbReference>
<dbReference type="NCBIfam" id="TIGR00688">
    <property type="entry name" value="rarD"/>
    <property type="match status" value="1"/>
</dbReference>
<evidence type="ECO:0000256" key="7">
    <source>
        <dbReference type="ARBA" id="ARBA00023136"/>
    </source>
</evidence>
<comment type="similarity">
    <text evidence="2">Belongs to the EamA transporter family.</text>
</comment>
<comment type="subcellular location">
    <subcellularLocation>
        <location evidence="1">Cell membrane</location>
        <topology evidence="1">Multi-pass membrane protein</topology>
    </subcellularLocation>
</comment>
<feature type="transmembrane region" description="Helical" evidence="8">
    <location>
        <begin position="12"/>
        <end position="31"/>
    </location>
</feature>
<evidence type="ECO:0000256" key="8">
    <source>
        <dbReference type="SAM" id="Phobius"/>
    </source>
</evidence>
<sequence length="301" mass="32850">MTKDASKEDGYGGVLNATSAFLLWGLFPLYFHAIGEVPPMEILAHRMVWSLLFLCIVLTVRQQWKWLPAVLRQPKVVATFAASALLLSANWFIYIWAVNNGHVIDASLGYFITPLFNVLLGLFVLKERLRGGQWLAIGVAATGVAWLTWQAGALPWIALVLAATFGAYGLLRKTAALAALEGLSFETLLLFPLAGGYLIWLTVHGANTFVNTPSDWTRTLLVAAGPITAIPLLLFAAGARKIPLSVLGMLQYIAPTIQMMLGLVVFHETFSTARLAGFIVIWSALALYMAEGFWTSRRAAA</sequence>
<dbReference type="InterPro" id="IPR000620">
    <property type="entry name" value="EamA_dom"/>
</dbReference>
<reference evidence="11 12" key="1">
    <citation type="submission" date="2019-05" db="EMBL/GenBank/DDBJ databases">
        <title>Draft Genome Sequences of Six Type Strains of the Genus Massilia.</title>
        <authorList>
            <person name="Miess H."/>
            <person name="Frediansyhah A."/>
            <person name="Gross H."/>
        </authorList>
    </citation>
    <scope>NUCLEOTIDE SEQUENCE [LARGE SCALE GENOMIC DNA]</scope>
    <source>
        <strain evidence="11 12">DSMZ 26121</strain>
    </source>
</reference>
<evidence type="ECO:0000256" key="4">
    <source>
        <dbReference type="ARBA" id="ARBA00022475"/>
    </source>
</evidence>
<evidence type="ECO:0000256" key="5">
    <source>
        <dbReference type="ARBA" id="ARBA00022692"/>
    </source>
</evidence>
<feature type="transmembrane region" description="Helical" evidence="8">
    <location>
        <begin position="155"/>
        <end position="171"/>
    </location>
</feature>
<evidence type="ECO:0000256" key="1">
    <source>
        <dbReference type="ARBA" id="ARBA00004651"/>
    </source>
</evidence>
<evidence type="ECO:0000256" key="3">
    <source>
        <dbReference type="ARBA" id="ARBA00022448"/>
    </source>
</evidence>
<dbReference type="RefSeq" id="WP_137315528.1">
    <property type="nucleotide sequence ID" value="NZ_CP040017.1"/>
</dbReference>
<dbReference type="Pfam" id="PF00892">
    <property type="entry name" value="EamA"/>
    <property type="match status" value="1"/>
</dbReference>
<dbReference type="Proteomes" id="UP000584325">
    <property type="component" value="Unassembled WGS sequence"/>
</dbReference>
<dbReference type="Proteomes" id="UP000298763">
    <property type="component" value="Chromosome"/>
</dbReference>
<dbReference type="PANTHER" id="PTHR22911">
    <property type="entry name" value="ACYL-MALONYL CONDENSING ENZYME-RELATED"/>
    <property type="match status" value="1"/>
</dbReference>
<evidence type="ECO:0000313" key="10">
    <source>
        <dbReference type="EMBL" id="MBB3223894.1"/>
    </source>
</evidence>
<dbReference type="InterPro" id="IPR004626">
    <property type="entry name" value="RarD"/>
</dbReference>
<dbReference type="GO" id="GO:0005886">
    <property type="term" value="C:plasma membrane"/>
    <property type="evidence" value="ECO:0007669"/>
    <property type="project" value="UniProtKB-SubCell"/>
</dbReference>
<keyword evidence="3" id="KW-0813">Transport</keyword>